<feature type="domain" description="RNA-binding protein AU-1/Ribonuclease E/G" evidence="8">
    <location>
        <begin position="164"/>
        <end position="278"/>
    </location>
</feature>
<keyword evidence="5" id="KW-0378">Hydrolase</keyword>
<dbReference type="RefSeq" id="WP_381514212.1">
    <property type="nucleotide sequence ID" value="NZ_JBHUEL010000009.1"/>
</dbReference>
<reference evidence="10" key="1">
    <citation type="journal article" date="2019" name="Int. J. Syst. Evol. Microbiol.">
        <title>The Global Catalogue of Microorganisms (GCM) 10K type strain sequencing project: providing services to taxonomists for standard genome sequencing and annotation.</title>
        <authorList>
            <consortium name="The Broad Institute Genomics Platform"/>
            <consortium name="The Broad Institute Genome Sequencing Center for Infectious Disease"/>
            <person name="Wu L."/>
            <person name="Ma J."/>
        </authorList>
    </citation>
    <scope>NUCLEOTIDE SEQUENCE [LARGE SCALE GENOMIC DNA]</scope>
    <source>
        <strain evidence="10">CGMCC 1.12449</strain>
    </source>
</reference>
<name>A0ABW4MDG9_9SPHN</name>
<keyword evidence="3" id="KW-0479">Metal-binding</keyword>
<accession>A0ABW4MDG9</accession>
<keyword evidence="2" id="KW-0540">Nuclease</keyword>
<keyword evidence="6" id="KW-0460">Magnesium</keyword>
<dbReference type="InterPro" id="IPR019307">
    <property type="entry name" value="RNA-bd_AU-1/RNase_E/G"/>
</dbReference>
<dbReference type="PANTHER" id="PTHR30001:SF1">
    <property type="entry name" value="RIBONUCLEASE E_G-LIKE PROTEIN, CHLOROPLASTIC"/>
    <property type="match status" value="1"/>
</dbReference>
<dbReference type="PANTHER" id="PTHR30001">
    <property type="entry name" value="RIBONUCLEASE"/>
    <property type="match status" value="1"/>
</dbReference>
<dbReference type="Proteomes" id="UP001597215">
    <property type="component" value="Unassembled WGS sequence"/>
</dbReference>
<comment type="caution">
    <text evidence="9">The sequence shown here is derived from an EMBL/GenBank/DDBJ whole genome shotgun (WGS) entry which is preliminary data.</text>
</comment>
<protein>
    <submittedName>
        <fullName evidence="9">Ribonuclease E/G</fullName>
    </submittedName>
</protein>
<dbReference type="Pfam" id="PF10150">
    <property type="entry name" value="RNase_E_G"/>
    <property type="match status" value="1"/>
</dbReference>
<dbReference type="InterPro" id="IPR004659">
    <property type="entry name" value="RNase_E/G"/>
</dbReference>
<evidence type="ECO:0000256" key="1">
    <source>
        <dbReference type="ARBA" id="ARBA00001946"/>
    </source>
</evidence>
<keyword evidence="4" id="KW-0255">Endonuclease</keyword>
<evidence type="ECO:0000259" key="8">
    <source>
        <dbReference type="Pfam" id="PF10150"/>
    </source>
</evidence>
<gene>
    <name evidence="9" type="ORF">ACFSAG_09950</name>
</gene>
<evidence type="ECO:0000256" key="7">
    <source>
        <dbReference type="ARBA" id="ARBA00022884"/>
    </source>
</evidence>
<dbReference type="EMBL" id="JBHUEL010000009">
    <property type="protein sequence ID" value="MFD1767164.1"/>
    <property type="molecule type" value="Genomic_DNA"/>
</dbReference>
<keyword evidence="10" id="KW-1185">Reference proteome</keyword>
<evidence type="ECO:0000256" key="6">
    <source>
        <dbReference type="ARBA" id="ARBA00022842"/>
    </source>
</evidence>
<proteinExistence type="predicted"/>
<sequence length="366" mass="39413">MKQTLLWDECPGEVRAGLLKDGKLVELRIFRPQASSLVPTTIYTARIKQRLGGGKAIVDLGSLIEAQLENAPDMPEGHLLAVELVRSAIPEPGRWKLPLVRTAPDVSAQSTVGLHPGQEPRKWFVARMLVSVDEVVCANANVARDLRSDIADEGLRISIDPERIEQADLDSLVESAVSGEFAIDGGVVSIERTRAMTMIDIDGSGDPVALNLAAAREIPRLLRLLDIGGQVGIDFLAMPDRAARQNLDSALATACVHLGPHERTAANGFGFVQIIRPRHGPSAPEILCGITPGRLSVESKAVALLRAATRSHGHGKRRLVATPAVIDKLQGWLSEIQKLRKILGTEIELVPDSSATGYGHVHVSHI</sequence>
<evidence type="ECO:0000256" key="5">
    <source>
        <dbReference type="ARBA" id="ARBA00022801"/>
    </source>
</evidence>
<evidence type="ECO:0000256" key="4">
    <source>
        <dbReference type="ARBA" id="ARBA00022759"/>
    </source>
</evidence>
<evidence type="ECO:0000313" key="9">
    <source>
        <dbReference type="EMBL" id="MFD1767164.1"/>
    </source>
</evidence>
<keyword evidence="7" id="KW-0694">RNA-binding</keyword>
<evidence type="ECO:0000313" key="10">
    <source>
        <dbReference type="Proteomes" id="UP001597215"/>
    </source>
</evidence>
<evidence type="ECO:0000256" key="2">
    <source>
        <dbReference type="ARBA" id="ARBA00022722"/>
    </source>
</evidence>
<evidence type="ECO:0000256" key="3">
    <source>
        <dbReference type="ARBA" id="ARBA00022723"/>
    </source>
</evidence>
<organism evidence="9 10">
    <name type="scientific">Sphingorhabdus buctiana</name>
    <dbReference type="NCBI Taxonomy" id="1508805"/>
    <lineage>
        <taxon>Bacteria</taxon>
        <taxon>Pseudomonadati</taxon>
        <taxon>Pseudomonadota</taxon>
        <taxon>Alphaproteobacteria</taxon>
        <taxon>Sphingomonadales</taxon>
        <taxon>Sphingomonadaceae</taxon>
        <taxon>Sphingorhabdus</taxon>
    </lineage>
</organism>
<comment type="cofactor">
    <cofactor evidence="1">
        <name>Mg(2+)</name>
        <dbReference type="ChEBI" id="CHEBI:18420"/>
    </cofactor>
</comment>